<accession>A0AA52ECY5</accession>
<feature type="transmembrane region" description="Helical" evidence="1">
    <location>
        <begin position="129"/>
        <end position="150"/>
    </location>
</feature>
<feature type="transmembrane region" description="Helical" evidence="1">
    <location>
        <begin position="26"/>
        <end position="47"/>
    </location>
</feature>
<protein>
    <recommendedName>
        <fullName evidence="4">Permease</fullName>
    </recommendedName>
</protein>
<keyword evidence="3" id="KW-1185">Reference proteome</keyword>
<name>A0AA52ECY5_9PROT</name>
<dbReference type="EMBL" id="CP123872">
    <property type="protein sequence ID" value="WND03152.1"/>
    <property type="molecule type" value="Genomic_DNA"/>
</dbReference>
<feature type="transmembrane region" description="Helical" evidence="1">
    <location>
        <begin position="183"/>
        <end position="202"/>
    </location>
</feature>
<feature type="transmembrane region" description="Helical" evidence="1">
    <location>
        <begin position="157"/>
        <end position="177"/>
    </location>
</feature>
<evidence type="ECO:0008006" key="4">
    <source>
        <dbReference type="Google" id="ProtNLM"/>
    </source>
</evidence>
<feature type="transmembrane region" description="Helical" evidence="1">
    <location>
        <begin position="392"/>
        <end position="408"/>
    </location>
</feature>
<feature type="transmembrane region" description="Helical" evidence="1">
    <location>
        <begin position="514"/>
        <end position="533"/>
    </location>
</feature>
<feature type="transmembrane region" description="Helical" evidence="1">
    <location>
        <begin position="474"/>
        <end position="494"/>
    </location>
</feature>
<dbReference type="KEGG" id="tmk:QGN29_02070"/>
<dbReference type="PANTHER" id="PTHR31610">
    <property type="entry name" value="SLR0360 PROTEIN"/>
    <property type="match status" value="1"/>
</dbReference>
<dbReference type="AlphaFoldDB" id="A0AA52ECY5"/>
<feature type="transmembrane region" description="Helical" evidence="1">
    <location>
        <begin position="53"/>
        <end position="76"/>
    </location>
</feature>
<gene>
    <name evidence="2" type="ORF">QGN29_02070</name>
</gene>
<feature type="transmembrane region" description="Helical" evidence="1">
    <location>
        <begin position="366"/>
        <end position="385"/>
    </location>
</feature>
<proteinExistence type="predicted"/>
<feature type="transmembrane region" description="Helical" evidence="1">
    <location>
        <begin position="340"/>
        <end position="360"/>
    </location>
</feature>
<reference evidence="2" key="1">
    <citation type="submission" date="2023-04" db="EMBL/GenBank/DDBJ databases">
        <title>Complete genome sequence of Temperatibacter marinus.</title>
        <authorList>
            <person name="Rong J.-C."/>
            <person name="Yi M.-L."/>
            <person name="Zhao Q."/>
        </authorList>
    </citation>
    <scope>NUCLEOTIDE SEQUENCE</scope>
    <source>
        <strain evidence="2">NBRC 110045</strain>
    </source>
</reference>
<dbReference type="RefSeq" id="WP_310799001.1">
    <property type="nucleotide sequence ID" value="NZ_CP123872.1"/>
</dbReference>
<keyword evidence="1" id="KW-0472">Membrane</keyword>
<evidence type="ECO:0000256" key="1">
    <source>
        <dbReference type="SAM" id="Phobius"/>
    </source>
</evidence>
<sequence length="539" mass="56948">MSDNLSNTLTTAKSGSQLSMDINAGFAFFLDCVVNLFVMAGIMIGVFNFPAEILFGYIIPGCIMGILIGNLANVYYAKKLVKKTGVDTLTAIPLGIDLPTILGMCFFVLGPTFLLNKAELGDLEAGMLAWKIGLGATIWMALIKAGLSFFGRSMQKTIPTMALVGTMAGIATIWLGANAVYNTFLLPEVGLLALGIMAYALIAGHKLPFNLPGAVIAIVFGTLIYYVLAANDYGSGYALLQAPEISPVLPTITFAGFSTVFDPLTLGFMGIIFPFALLIAASAVNVVAGAKIIGDEYDPRTIVQIDAGTTFLMALFGGTAQTTPYFGHTTYKRMGARTNYSMGTAAVIALLGFVGLIAFASKMIPVSVLSPILVVVASDIMRLAFTGGDVRHAPALLFALIPAILNFAKVKVDELFVKVSSQVTADGTAMTSVIGDQWLQGHALLGALASGYVLTSMIWAALIVWIIDRKLIHAALAAFTASLLTLFGVVHSISSSSGMYLPWNLTAAEGAIHLPYQLATGYAIIGIFLLILTRDKSQA</sequence>
<dbReference type="Proteomes" id="UP001268683">
    <property type="component" value="Chromosome"/>
</dbReference>
<feature type="transmembrane region" description="Helical" evidence="1">
    <location>
        <begin position="443"/>
        <end position="467"/>
    </location>
</feature>
<evidence type="ECO:0000313" key="2">
    <source>
        <dbReference type="EMBL" id="WND03152.1"/>
    </source>
</evidence>
<feature type="transmembrane region" description="Helical" evidence="1">
    <location>
        <begin position="266"/>
        <end position="290"/>
    </location>
</feature>
<keyword evidence="1" id="KW-1133">Transmembrane helix</keyword>
<organism evidence="2 3">
    <name type="scientific">Temperatibacter marinus</name>
    <dbReference type="NCBI Taxonomy" id="1456591"/>
    <lineage>
        <taxon>Bacteria</taxon>
        <taxon>Pseudomonadati</taxon>
        <taxon>Pseudomonadota</taxon>
        <taxon>Alphaproteobacteria</taxon>
        <taxon>Kordiimonadales</taxon>
        <taxon>Temperatibacteraceae</taxon>
        <taxon>Temperatibacter</taxon>
    </lineage>
</organism>
<keyword evidence="1" id="KW-0812">Transmembrane</keyword>
<dbReference type="PANTHER" id="PTHR31610:SF0">
    <property type="entry name" value="SLC26A_SULP TRANSPORTER DOMAIN-CONTAINING PROTEIN"/>
    <property type="match status" value="1"/>
</dbReference>
<feature type="transmembrane region" description="Helical" evidence="1">
    <location>
        <begin position="88"/>
        <end position="109"/>
    </location>
</feature>
<feature type="transmembrane region" description="Helical" evidence="1">
    <location>
        <begin position="209"/>
        <end position="228"/>
    </location>
</feature>
<evidence type="ECO:0000313" key="3">
    <source>
        <dbReference type="Proteomes" id="UP001268683"/>
    </source>
</evidence>